<keyword evidence="2" id="KW-0175">Coiled coil</keyword>
<evidence type="ECO:0000256" key="2">
    <source>
        <dbReference type="SAM" id="Coils"/>
    </source>
</evidence>
<dbReference type="InterPro" id="IPR029063">
    <property type="entry name" value="SAM-dependent_MTases_sf"/>
</dbReference>
<keyword evidence="4" id="KW-0489">Methyltransferase</keyword>
<dbReference type="SUPFAM" id="SSF52540">
    <property type="entry name" value="P-loop containing nucleoside triphosphate hydrolases"/>
    <property type="match status" value="2"/>
</dbReference>
<dbReference type="SUPFAM" id="SSF53335">
    <property type="entry name" value="S-adenosyl-L-methionine-dependent methyltransferases"/>
    <property type="match status" value="1"/>
</dbReference>
<dbReference type="InterPro" id="IPR027417">
    <property type="entry name" value="P-loop_NTPase"/>
</dbReference>
<feature type="coiled-coil region" evidence="2">
    <location>
        <begin position="969"/>
        <end position="1019"/>
    </location>
</feature>
<dbReference type="Gene3D" id="3.40.50.150">
    <property type="entry name" value="Vaccinia Virus protein VP39"/>
    <property type="match status" value="1"/>
</dbReference>
<dbReference type="PANTHER" id="PTHR41313">
    <property type="entry name" value="ADENINE-SPECIFIC METHYLTRANSFERASE"/>
    <property type="match status" value="1"/>
</dbReference>
<comment type="caution">
    <text evidence="4">The sequence shown here is derived from an EMBL/GenBank/DDBJ whole genome shotgun (WGS) entry which is preliminary data.</text>
</comment>
<accession>A0A3E4VW54</accession>
<protein>
    <submittedName>
        <fullName evidence="4">DNA methylase</fullName>
    </submittedName>
</protein>
<evidence type="ECO:0000313" key="4">
    <source>
        <dbReference type="EMBL" id="RGM34190.1"/>
    </source>
</evidence>
<dbReference type="Gene3D" id="3.40.50.300">
    <property type="entry name" value="P-loop containing nucleotide triphosphate hydrolases"/>
    <property type="match status" value="2"/>
</dbReference>
<evidence type="ECO:0000256" key="1">
    <source>
        <dbReference type="ARBA" id="ARBA00006594"/>
    </source>
</evidence>
<comment type="similarity">
    <text evidence="1">Belongs to the N(4)/N(6)-methyltransferase family.</text>
</comment>
<dbReference type="GO" id="GO:0003677">
    <property type="term" value="F:DNA binding"/>
    <property type="evidence" value="ECO:0007669"/>
    <property type="project" value="InterPro"/>
</dbReference>
<gene>
    <name evidence="4" type="ORF">DXC17_17180</name>
</gene>
<dbReference type="InterPro" id="IPR052933">
    <property type="entry name" value="DNA_Protect_Modify"/>
</dbReference>
<keyword evidence="4" id="KW-0808">Transferase</keyword>
<dbReference type="GO" id="GO:0032259">
    <property type="term" value="P:methylation"/>
    <property type="evidence" value="ECO:0007669"/>
    <property type="project" value="UniProtKB-KW"/>
</dbReference>
<organism evidence="4 5">
    <name type="scientific">Phocaeicola plebeius</name>
    <dbReference type="NCBI Taxonomy" id="310297"/>
    <lineage>
        <taxon>Bacteria</taxon>
        <taxon>Pseudomonadati</taxon>
        <taxon>Bacteroidota</taxon>
        <taxon>Bacteroidia</taxon>
        <taxon>Bacteroidales</taxon>
        <taxon>Bacteroidaceae</taxon>
        <taxon>Phocaeicola</taxon>
    </lineage>
</organism>
<name>A0A3E4VW54_9BACT</name>
<reference evidence="4 5" key="1">
    <citation type="submission" date="2018-08" db="EMBL/GenBank/DDBJ databases">
        <title>A genome reference for cultivated species of the human gut microbiota.</title>
        <authorList>
            <person name="Zou Y."/>
            <person name="Xue W."/>
            <person name="Luo G."/>
        </authorList>
    </citation>
    <scope>NUCLEOTIDE SEQUENCE [LARGE SCALE GENOMIC DNA]</scope>
    <source>
        <strain evidence="4 5">OM08-14</strain>
    </source>
</reference>
<dbReference type="EMBL" id="QSTF01000079">
    <property type="protein sequence ID" value="RGM34190.1"/>
    <property type="molecule type" value="Genomic_DNA"/>
</dbReference>
<dbReference type="PRINTS" id="PR00507">
    <property type="entry name" value="N12N6MTFRASE"/>
</dbReference>
<dbReference type="InterPro" id="IPR003356">
    <property type="entry name" value="DNA_methylase_A-5"/>
</dbReference>
<feature type="domain" description="DNA methylase adenine-specific" evidence="3">
    <location>
        <begin position="208"/>
        <end position="338"/>
    </location>
</feature>
<proteinExistence type="inferred from homology"/>
<dbReference type="Proteomes" id="UP000260780">
    <property type="component" value="Unassembled WGS sequence"/>
</dbReference>
<dbReference type="GO" id="GO:0008170">
    <property type="term" value="F:N-methyltransferase activity"/>
    <property type="evidence" value="ECO:0007669"/>
    <property type="project" value="InterPro"/>
</dbReference>
<dbReference type="Pfam" id="PF02384">
    <property type="entry name" value="N6_Mtase"/>
    <property type="match status" value="1"/>
</dbReference>
<evidence type="ECO:0000259" key="3">
    <source>
        <dbReference type="Pfam" id="PF02384"/>
    </source>
</evidence>
<evidence type="ECO:0000313" key="5">
    <source>
        <dbReference type="Proteomes" id="UP000260780"/>
    </source>
</evidence>
<dbReference type="PANTHER" id="PTHR41313:SF1">
    <property type="entry name" value="DNA METHYLASE ADENINE-SPECIFIC DOMAIN-CONTAINING PROTEIN"/>
    <property type="match status" value="1"/>
</dbReference>
<sequence>MTILREHQNMTNCIQKSANILTNISRIMSYNKSQVLTDNINAIRTAFLLQSENRAANREEKAILEKYSGFGGLKCILDTRPVEEWPASEKMLFPLVEELKQVIKENSDSESTAESFYRSLKNSVLTAFYTPEQIVKTIGKQLENSTKGNIDYMLDPSSGNGVFLNFTEGKVHRTAYEKDLLTGLILSAKEPGTEVRVEGFENLPEMEEGIYDLVMSNIPFGTVKVYDYSYQKGNAIKMMATNTLHNYFFVKGLDAVKEGGLVVYITTRGVADSPSNKEIRRYLMQNANLISTIRLTDDLFTGTEGIEVGSDLIILQKNTQKRQLSYDEKLFIGSREDNPITPNNYVNNPIELHYLGIPYAGTNQYGKAVTKFKSNDTTYSTLSELLERDFNEKFNLELYLKHSYLGKSVTGDEQKSVTGEKLVSLGDLFNLPEEKPEPKETFEKVTDEVMTNEWLMDHYKPGTFVLYRDRVGTMEYNEKRVLGFIPATYLTRNEQCVMKDYIHVRDDYYRLFDFEKDTQTESRTLRDKLNDSYDYFVSQHEGLRESASSIIMSDNLSSDILPLERYENGERIKADVFFEPVAFSKKVTETLTCDEALASSLNLYGCVDWSHLEERTGLDDNQIQAELKGKIYYNPTTYQWEHSGSMLSGNVYRKIAEIKPYLTTRPERAHDIQDTLNALEEVKPKPIPFNELDFNLGERWIPQELYSGFASELFGVETAITYTSASDSFLVKMKEYSSAANSLYGINYQMNAEEIMNNALQNTFPQITKTVYIDGEKKTVVDTESTQLAASKVQDIQEKFIDWLNNRPDEVKLSLADMYNERFNCFVRPDYDGSCQTFPGLSFDKFDYKDLYPSQKDCIWMLKQNGGGIADHEVGGGKTMIMCVASYEMKRIGVCHKPMIIGLKANVHEIAATYRKAYPHAKILYPGKDDFKPANRQELFQQIKNNNWDCVILTHDQFGKIPQSLDIQKEIIEDEIRDVEEALEVLKNSGMGYSGRRLEKGLEKRIENMKVKLNTIMNDIKLRKDDTVDFRSMGIDHIFVDESHQFKNLMFSTRHNRVAGLGNPDGSQRALNLYFAIRDIQKRTGRDLGATFLSGTTISNSLTELYALFKYLRPEALDRQGITCFDAWAAIYTRKTTEFEFSVTNNIIQKERFRHFVKVPELALFYNEITDYRTADMIGLDRPEKNPIFKSIPPTSAQEEFIDKLMKFAESGNATLLGRPPLSETEEKAKMLIATDYARKMALDMRMIDSLKYAGETGNKASVCAQTLYEYYQKFNAVKGTQFVFCDLGTYKPGEWNIYSEIKQQLVENYQIPPEEIRFIQEAKTESSRKKLIEGMNEGKIRILMGSTSMLGTGVNAQQRAVAVHHLDTTWVRHEVA</sequence>